<name>A0A0R1JIH0_9LACO</name>
<keyword evidence="3 8" id="KW-0812">Transmembrane</keyword>
<dbReference type="InterPro" id="IPR011527">
    <property type="entry name" value="ABC1_TM_dom"/>
</dbReference>
<accession>A0A0R1JIH0</accession>
<keyword evidence="6 8" id="KW-1133">Transmembrane helix</keyword>
<evidence type="ECO:0000256" key="2">
    <source>
        <dbReference type="ARBA" id="ARBA00022448"/>
    </source>
</evidence>
<sequence>MDMRNRPRRNIHREKVNLGDWRPTVRRLGGYLGHAKRKLIITFLMTIVTTAVTVVGTRLNGIVIDRYIHADTLHTLLLVCLAMGVMYVIASGFVYFQNALIIQVAQTTSADIRRDVFANLQQLPMHYFDTHDNGDVMSRLTNDVDNINTALMQTFVQLFTGIISIIGMGAAMLVLSPVLTLITLLASAATYAFSKAVAKRTQQAFMTQQRTLGELNTQIEESVTGKQVVQGFDHIDATMATFTATNAEYTTAAFAAQAWSSVIGPFNNMTNNLAYVLITAAGAASILLGQGGITVGIIFTFLIYLRNFTGPINNLLDLINTLQLSLISAQRVFALIDEPPEQDVPDALPLPHPVGHVRFEHVDFAYAPDRQILHDVSLTAEPGQVIALVGQTGAGKTTIMNLLTNLYPLQHGAILLDGHDVTSLRRADLRHAVTVVQQESFLFTLTIRENIRLGRPTATDAEVAQAAQQANAAGFITQLPQGYDTLLTENAHDLSQGQRQLLSIARAFIAQAPVLVLDEATAAIDSNTEAMVQTAMSRLMQHATSFVIAHRLSTIQAADQILVIADGRVVERGTHAELLAQGGEYASLYNSQFEA</sequence>
<feature type="domain" description="ABC transmembrane type-1" evidence="10">
    <location>
        <begin position="40"/>
        <end position="324"/>
    </location>
</feature>
<dbReference type="InterPro" id="IPR017871">
    <property type="entry name" value="ABC_transporter-like_CS"/>
</dbReference>
<feature type="transmembrane region" description="Helical" evidence="8">
    <location>
        <begin position="39"/>
        <end position="56"/>
    </location>
</feature>
<dbReference type="PANTHER" id="PTHR24221">
    <property type="entry name" value="ATP-BINDING CASSETTE SUB-FAMILY B"/>
    <property type="match status" value="1"/>
</dbReference>
<dbReference type="InterPro" id="IPR003439">
    <property type="entry name" value="ABC_transporter-like_ATP-bd"/>
</dbReference>
<dbReference type="GO" id="GO:0140359">
    <property type="term" value="F:ABC-type transporter activity"/>
    <property type="evidence" value="ECO:0007669"/>
    <property type="project" value="InterPro"/>
</dbReference>
<dbReference type="PROSITE" id="PS00211">
    <property type="entry name" value="ABC_TRANSPORTER_1"/>
    <property type="match status" value="1"/>
</dbReference>
<dbReference type="CDD" id="cd18547">
    <property type="entry name" value="ABC_6TM_Tm288_like"/>
    <property type="match status" value="1"/>
</dbReference>
<comment type="subcellular location">
    <subcellularLocation>
        <location evidence="1">Cell membrane</location>
        <topology evidence="1">Multi-pass membrane protein</topology>
    </subcellularLocation>
</comment>
<dbReference type="FunFam" id="3.40.50.300:FF:000287">
    <property type="entry name" value="Multidrug ABC transporter ATP-binding protein"/>
    <property type="match status" value="1"/>
</dbReference>
<dbReference type="InterPro" id="IPR027417">
    <property type="entry name" value="P-loop_NTPase"/>
</dbReference>
<dbReference type="Pfam" id="PF00664">
    <property type="entry name" value="ABC_membrane"/>
    <property type="match status" value="1"/>
</dbReference>
<dbReference type="GO" id="GO:0005886">
    <property type="term" value="C:plasma membrane"/>
    <property type="evidence" value="ECO:0007669"/>
    <property type="project" value="UniProtKB-SubCell"/>
</dbReference>
<evidence type="ECO:0000256" key="4">
    <source>
        <dbReference type="ARBA" id="ARBA00022741"/>
    </source>
</evidence>
<dbReference type="SMART" id="SM00382">
    <property type="entry name" value="AAA"/>
    <property type="match status" value="1"/>
</dbReference>
<dbReference type="Pfam" id="PF00005">
    <property type="entry name" value="ABC_tran"/>
    <property type="match status" value="1"/>
</dbReference>
<evidence type="ECO:0000256" key="3">
    <source>
        <dbReference type="ARBA" id="ARBA00022692"/>
    </source>
</evidence>
<keyword evidence="5" id="KW-0067">ATP-binding</keyword>
<keyword evidence="2" id="KW-0813">Transport</keyword>
<proteinExistence type="predicted"/>
<feature type="transmembrane region" description="Helical" evidence="8">
    <location>
        <begin position="76"/>
        <end position="96"/>
    </location>
</feature>
<keyword evidence="4" id="KW-0547">Nucleotide-binding</keyword>
<dbReference type="PROSITE" id="PS50929">
    <property type="entry name" value="ABC_TM1F"/>
    <property type="match status" value="1"/>
</dbReference>
<dbReference type="PROSITE" id="PS50893">
    <property type="entry name" value="ABC_TRANSPORTER_2"/>
    <property type="match status" value="1"/>
</dbReference>
<dbReference type="AlphaFoldDB" id="A0A0R1JIH0"/>
<dbReference type="SUPFAM" id="SSF52540">
    <property type="entry name" value="P-loop containing nucleoside triphosphate hydrolases"/>
    <property type="match status" value="1"/>
</dbReference>
<feature type="domain" description="ABC transporter" evidence="9">
    <location>
        <begin position="357"/>
        <end position="591"/>
    </location>
</feature>
<dbReference type="PATRIC" id="fig|1291734.4.peg.305"/>
<dbReference type="InterPro" id="IPR036640">
    <property type="entry name" value="ABC1_TM_sf"/>
</dbReference>
<dbReference type="OrthoDB" id="9770415at2"/>
<keyword evidence="7 8" id="KW-0472">Membrane</keyword>
<dbReference type="InterPro" id="IPR039421">
    <property type="entry name" value="Type_1_exporter"/>
</dbReference>
<evidence type="ECO:0000313" key="11">
    <source>
        <dbReference type="EMBL" id="KRK71110.1"/>
    </source>
</evidence>
<reference evidence="11 12" key="1">
    <citation type="journal article" date="2015" name="Genome Announc.">
        <title>Expanding the biotechnology potential of lactobacilli through comparative genomics of 213 strains and associated genera.</title>
        <authorList>
            <person name="Sun Z."/>
            <person name="Harris H.M."/>
            <person name="McCann A."/>
            <person name="Guo C."/>
            <person name="Argimon S."/>
            <person name="Zhang W."/>
            <person name="Yang X."/>
            <person name="Jeffery I.B."/>
            <person name="Cooney J.C."/>
            <person name="Kagawa T.F."/>
            <person name="Liu W."/>
            <person name="Song Y."/>
            <person name="Salvetti E."/>
            <person name="Wrobel A."/>
            <person name="Rasinkangas P."/>
            <person name="Parkhill J."/>
            <person name="Rea M.C."/>
            <person name="O'Sullivan O."/>
            <person name="Ritari J."/>
            <person name="Douillard F.P."/>
            <person name="Paul Ross R."/>
            <person name="Yang R."/>
            <person name="Briner A.E."/>
            <person name="Felis G.E."/>
            <person name="de Vos W.M."/>
            <person name="Barrangou R."/>
            <person name="Klaenhammer T.R."/>
            <person name="Caufield P.W."/>
            <person name="Cui Y."/>
            <person name="Zhang H."/>
            <person name="O'Toole P.W."/>
        </authorList>
    </citation>
    <scope>NUCLEOTIDE SEQUENCE [LARGE SCALE GENOMIC DNA]</scope>
    <source>
        <strain evidence="11 12">JCM 17158</strain>
    </source>
</reference>
<evidence type="ECO:0000256" key="7">
    <source>
        <dbReference type="ARBA" id="ARBA00023136"/>
    </source>
</evidence>
<feature type="transmembrane region" description="Helical" evidence="8">
    <location>
        <begin position="181"/>
        <end position="198"/>
    </location>
</feature>
<dbReference type="EMBL" id="AZDJ01000030">
    <property type="protein sequence ID" value="KRK71110.1"/>
    <property type="molecule type" value="Genomic_DNA"/>
</dbReference>
<dbReference type="STRING" id="1291734.FD02_GL000295"/>
<evidence type="ECO:0000313" key="12">
    <source>
        <dbReference type="Proteomes" id="UP000051804"/>
    </source>
</evidence>
<dbReference type="Proteomes" id="UP000051804">
    <property type="component" value="Unassembled WGS sequence"/>
</dbReference>
<keyword evidence="12" id="KW-1185">Reference proteome</keyword>
<dbReference type="Gene3D" id="3.40.50.300">
    <property type="entry name" value="P-loop containing nucleotide triphosphate hydrolases"/>
    <property type="match status" value="1"/>
</dbReference>
<evidence type="ECO:0000256" key="5">
    <source>
        <dbReference type="ARBA" id="ARBA00022840"/>
    </source>
</evidence>
<evidence type="ECO:0000256" key="1">
    <source>
        <dbReference type="ARBA" id="ARBA00004651"/>
    </source>
</evidence>
<protein>
    <submittedName>
        <fullName evidence="11">Abc-type multidrug transport system, atpase and permease component</fullName>
    </submittedName>
</protein>
<comment type="caution">
    <text evidence="11">The sequence shown here is derived from an EMBL/GenBank/DDBJ whole genome shotgun (WGS) entry which is preliminary data.</text>
</comment>
<dbReference type="GO" id="GO:0016887">
    <property type="term" value="F:ATP hydrolysis activity"/>
    <property type="evidence" value="ECO:0007669"/>
    <property type="project" value="InterPro"/>
</dbReference>
<dbReference type="SUPFAM" id="SSF90123">
    <property type="entry name" value="ABC transporter transmembrane region"/>
    <property type="match status" value="1"/>
</dbReference>
<evidence type="ECO:0000259" key="9">
    <source>
        <dbReference type="PROSITE" id="PS50893"/>
    </source>
</evidence>
<dbReference type="Gene3D" id="1.20.1560.10">
    <property type="entry name" value="ABC transporter type 1, transmembrane domain"/>
    <property type="match status" value="1"/>
</dbReference>
<gene>
    <name evidence="11" type="ORF">FD02_GL000295</name>
</gene>
<organism evidence="11 12">
    <name type="scientific">Lacticaseibacillus nasuensis JCM 17158</name>
    <dbReference type="NCBI Taxonomy" id="1291734"/>
    <lineage>
        <taxon>Bacteria</taxon>
        <taxon>Bacillati</taxon>
        <taxon>Bacillota</taxon>
        <taxon>Bacilli</taxon>
        <taxon>Lactobacillales</taxon>
        <taxon>Lactobacillaceae</taxon>
        <taxon>Lacticaseibacillus</taxon>
    </lineage>
</organism>
<evidence type="ECO:0000256" key="6">
    <source>
        <dbReference type="ARBA" id="ARBA00022989"/>
    </source>
</evidence>
<dbReference type="GO" id="GO:0005524">
    <property type="term" value="F:ATP binding"/>
    <property type="evidence" value="ECO:0007669"/>
    <property type="project" value="UniProtKB-KW"/>
</dbReference>
<evidence type="ECO:0000259" key="10">
    <source>
        <dbReference type="PROSITE" id="PS50929"/>
    </source>
</evidence>
<feature type="transmembrane region" description="Helical" evidence="8">
    <location>
        <begin position="155"/>
        <end position="175"/>
    </location>
</feature>
<dbReference type="PANTHER" id="PTHR24221:SF499">
    <property type="entry name" value="FATTY ACID ABC TRANSPORTER ATP-BINDING_PERMEASE PROTEIN"/>
    <property type="match status" value="1"/>
</dbReference>
<feature type="transmembrane region" description="Helical" evidence="8">
    <location>
        <begin position="273"/>
        <end position="305"/>
    </location>
</feature>
<evidence type="ECO:0000256" key="8">
    <source>
        <dbReference type="SAM" id="Phobius"/>
    </source>
</evidence>
<dbReference type="InterPro" id="IPR003593">
    <property type="entry name" value="AAA+_ATPase"/>
</dbReference>